<evidence type="ECO:0000313" key="2">
    <source>
        <dbReference type="EMBL" id="MBL6457651.1"/>
    </source>
</evidence>
<dbReference type="PANTHER" id="PTHR36440:SF1">
    <property type="entry name" value="PUTATIVE (AFU_ORTHOLOGUE AFUA_8G07350)-RELATED"/>
    <property type="match status" value="1"/>
</dbReference>
<gene>
    <name evidence="2" type="ORF">JMJ55_20145</name>
</gene>
<evidence type="ECO:0000313" key="3">
    <source>
        <dbReference type="Proteomes" id="UP000606490"/>
    </source>
</evidence>
<dbReference type="SUPFAM" id="SSF51182">
    <property type="entry name" value="RmlC-like cupins"/>
    <property type="match status" value="1"/>
</dbReference>
<accession>A0ABS1V7L0</accession>
<dbReference type="RefSeq" id="WP_202827391.1">
    <property type="nucleotide sequence ID" value="NZ_JAEUXJ010000009.1"/>
</dbReference>
<dbReference type="Gene3D" id="2.60.120.10">
    <property type="entry name" value="Jelly Rolls"/>
    <property type="match status" value="1"/>
</dbReference>
<comment type="caution">
    <text evidence="2">The sequence shown here is derived from an EMBL/GenBank/DDBJ whole genome shotgun (WGS) entry which is preliminary data.</text>
</comment>
<dbReference type="EMBL" id="JAEUXJ010000009">
    <property type="protein sequence ID" value="MBL6457651.1"/>
    <property type="molecule type" value="Genomic_DNA"/>
</dbReference>
<organism evidence="2 3">
    <name type="scientific">Belnapia mucosa</name>
    <dbReference type="NCBI Taxonomy" id="2804532"/>
    <lineage>
        <taxon>Bacteria</taxon>
        <taxon>Pseudomonadati</taxon>
        <taxon>Pseudomonadota</taxon>
        <taxon>Alphaproteobacteria</taxon>
        <taxon>Acetobacterales</taxon>
        <taxon>Roseomonadaceae</taxon>
        <taxon>Belnapia</taxon>
    </lineage>
</organism>
<proteinExistence type="predicted"/>
<dbReference type="InterPro" id="IPR013096">
    <property type="entry name" value="Cupin_2"/>
</dbReference>
<sequence>MSEAISAMNHFSLPGAGRTEGVLGTSLTYKAEAAETGGALACAEIAVPPGVGIPLHRHRDEDEAFYVLAGRVIIEGDGCGDGGVSLEAGGFFYGPRGRIHGFRCGGPETARLLVLVTPGTGTGAMFAELAELGRRMGDRMDPAEVVAVCGRYGVTFTRP</sequence>
<dbReference type="Pfam" id="PF07883">
    <property type="entry name" value="Cupin_2"/>
    <property type="match status" value="1"/>
</dbReference>
<dbReference type="Proteomes" id="UP000606490">
    <property type="component" value="Unassembled WGS sequence"/>
</dbReference>
<keyword evidence="3" id="KW-1185">Reference proteome</keyword>
<dbReference type="InterPro" id="IPR014710">
    <property type="entry name" value="RmlC-like_jellyroll"/>
</dbReference>
<name>A0ABS1V7L0_9PROT</name>
<feature type="domain" description="Cupin type-2" evidence="1">
    <location>
        <begin position="45"/>
        <end position="115"/>
    </location>
</feature>
<reference evidence="2 3" key="1">
    <citation type="submission" date="2021-01" db="EMBL/GenBank/DDBJ databases">
        <title>Belnapia mucosa sp. nov. and Belnapia arida sp. nov., isolated from the Tabernas Desert (Almeria, Spain).</title>
        <authorList>
            <person name="Molina-Menor E."/>
            <person name="Vidal-Verdu A."/>
            <person name="Calonge A."/>
            <person name="Satari L."/>
            <person name="Pereto Magraner J."/>
            <person name="Porcar Miralles M."/>
        </authorList>
    </citation>
    <scope>NUCLEOTIDE SEQUENCE [LARGE SCALE GENOMIC DNA]</scope>
    <source>
        <strain evidence="2 3">T6</strain>
    </source>
</reference>
<dbReference type="PANTHER" id="PTHR36440">
    <property type="entry name" value="PUTATIVE (AFU_ORTHOLOGUE AFUA_8G07350)-RELATED"/>
    <property type="match status" value="1"/>
</dbReference>
<dbReference type="InterPro" id="IPR053146">
    <property type="entry name" value="QDO-like"/>
</dbReference>
<dbReference type="InterPro" id="IPR011051">
    <property type="entry name" value="RmlC_Cupin_sf"/>
</dbReference>
<evidence type="ECO:0000259" key="1">
    <source>
        <dbReference type="Pfam" id="PF07883"/>
    </source>
</evidence>
<protein>
    <submittedName>
        <fullName evidence="2">Cupin domain-containing protein</fullName>
    </submittedName>
</protein>